<evidence type="ECO:0000256" key="4">
    <source>
        <dbReference type="ARBA" id="ARBA00023125"/>
    </source>
</evidence>
<dbReference type="InterPro" id="IPR014284">
    <property type="entry name" value="RNA_pol_sigma-70_dom"/>
</dbReference>
<evidence type="ECO:0000313" key="9">
    <source>
        <dbReference type="Proteomes" id="UP000659388"/>
    </source>
</evidence>
<dbReference type="PANTHER" id="PTHR43133:SF8">
    <property type="entry name" value="RNA POLYMERASE SIGMA FACTOR HI_1459-RELATED"/>
    <property type="match status" value="1"/>
</dbReference>
<name>A0A937F7E2_9BACT</name>
<dbReference type="InterPro" id="IPR013325">
    <property type="entry name" value="RNA_pol_sigma_r2"/>
</dbReference>
<comment type="similarity">
    <text evidence="1">Belongs to the sigma-70 factor family. ECF subfamily.</text>
</comment>
<evidence type="ECO:0000256" key="2">
    <source>
        <dbReference type="ARBA" id="ARBA00023015"/>
    </source>
</evidence>
<dbReference type="Gene3D" id="1.10.10.10">
    <property type="entry name" value="Winged helix-like DNA-binding domain superfamily/Winged helix DNA-binding domain"/>
    <property type="match status" value="1"/>
</dbReference>
<dbReference type="CDD" id="cd06171">
    <property type="entry name" value="Sigma70_r4"/>
    <property type="match status" value="1"/>
</dbReference>
<evidence type="ECO:0000259" key="6">
    <source>
        <dbReference type="Pfam" id="PF04542"/>
    </source>
</evidence>
<evidence type="ECO:0000313" key="8">
    <source>
        <dbReference type="EMBL" id="MBL3657812.1"/>
    </source>
</evidence>
<dbReference type="SUPFAM" id="SSF88946">
    <property type="entry name" value="Sigma2 domain of RNA polymerase sigma factors"/>
    <property type="match status" value="1"/>
</dbReference>
<proteinExistence type="inferred from homology"/>
<dbReference type="GO" id="GO:0016987">
    <property type="term" value="F:sigma factor activity"/>
    <property type="evidence" value="ECO:0007669"/>
    <property type="project" value="UniProtKB-KW"/>
</dbReference>
<dbReference type="GO" id="GO:0003677">
    <property type="term" value="F:DNA binding"/>
    <property type="evidence" value="ECO:0007669"/>
    <property type="project" value="UniProtKB-KW"/>
</dbReference>
<evidence type="ECO:0000256" key="1">
    <source>
        <dbReference type="ARBA" id="ARBA00010641"/>
    </source>
</evidence>
<accession>A0A937F7E2</accession>
<dbReference type="RefSeq" id="WP_202245598.1">
    <property type="nucleotide sequence ID" value="NZ_JAESIY010000009.1"/>
</dbReference>
<protein>
    <submittedName>
        <fullName evidence="8">RNA polymerase sigma factor</fullName>
    </submittedName>
</protein>
<dbReference type="InterPro" id="IPR013249">
    <property type="entry name" value="RNA_pol_sigma70_r4_t2"/>
</dbReference>
<dbReference type="InterPro" id="IPR036388">
    <property type="entry name" value="WH-like_DNA-bd_sf"/>
</dbReference>
<keyword evidence="3" id="KW-0731">Sigma factor</keyword>
<dbReference type="Pfam" id="PF04542">
    <property type="entry name" value="Sigma70_r2"/>
    <property type="match status" value="1"/>
</dbReference>
<dbReference type="InterPro" id="IPR013324">
    <property type="entry name" value="RNA_pol_sigma_r3/r4-like"/>
</dbReference>
<dbReference type="InterPro" id="IPR007627">
    <property type="entry name" value="RNA_pol_sigma70_r2"/>
</dbReference>
<feature type="domain" description="RNA polymerase sigma-70 region 2" evidence="6">
    <location>
        <begin position="26"/>
        <end position="95"/>
    </location>
</feature>
<dbReference type="AlphaFoldDB" id="A0A937F7E2"/>
<evidence type="ECO:0000256" key="3">
    <source>
        <dbReference type="ARBA" id="ARBA00023082"/>
    </source>
</evidence>
<comment type="caution">
    <text evidence="8">The sequence shown here is derived from an EMBL/GenBank/DDBJ whole genome shotgun (WGS) entry which is preliminary data.</text>
</comment>
<dbReference type="Proteomes" id="UP000659388">
    <property type="component" value="Unassembled WGS sequence"/>
</dbReference>
<sequence length="199" mass="23727">MEKYRISDSKLVSLYKLGNEEAFEKLLHRHKSRIYTTIYLIVKDHYIAEDLLQETFVKAINTIKGGRYNEEGKFLPWITRIAHNLSIDYFRKEKRYPTMILEDGSKVFNTLEFAEESVEYDQIKRDTYSKVRDLIQELPESQKEVLIMRHYMEMSFQEIAEQTGVSINTALGRMRYALINLRKKMKQYNIAYDQNIYPG</sequence>
<keyword evidence="2" id="KW-0805">Transcription regulation</keyword>
<dbReference type="SUPFAM" id="SSF88659">
    <property type="entry name" value="Sigma3 and sigma4 domains of RNA polymerase sigma factors"/>
    <property type="match status" value="1"/>
</dbReference>
<keyword evidence="4" id="KW-0238">DNA-binding</keyword>
<evidence type="ECO:0000256" key="5">
    <source>
        <dbReference type="ARBA" id="ARBA00023163"/>
    </source>
</evidence>
<dbReference type="EMBL" id="JAESIY010000009">
    <property type="protein sequence ID" value="MBL3657812.1"/>
    <property type="molecule type" value="Genomic_DNA"/>
</dbReference>
<dbReference type="NCBIfam" id="TIGR02937">
    <property type="entry name" value="sigma70-ECF"/>
    <property type="match status" value="1"/>
</dbReference>
<gene>
    <name evidence="8" type="ORF">JL102_16805</name>
</gene>
<dbReference type="PANTHER" id="PTHR43133">
    <property type="entry name" value="RNA POLYMERASE ECF-TYPE SIGMA FACTO"/>
    <property type="match status" value="1"/>
</dbReference>
<keyword evidence="5" id="KW-0804">Transcription</keyword>
<evidence type="ECO:0000259" key="7">
    <source>
        <dbReference type="Pfam" id="PF08281"/>
    </source>
</evidence>
<keyword evidence="9" id="KW-1185">Reference proteome</keyword>
<feature type="domain" description="RNA polymerase sigma factor 70 region 4 type 2" evidence="7">
    <location>
        <begin position="130"/>
        <end position="169"/>
    </location>
</feature>
<dbReference type="Gene3D" id="1.10.1740.10">
    <property type="match status" value="1"/>
</dbReference>
<dbReference type="GO" id="GO:0006352">
    <property type="term" value="P:DNA-templated transcription initiation"/>
    <property type="evidence" value="ECO:0007669"/>
    <property type="project" value="InterPro"/>
</dbReference>
<reference evidence="8" key="1">
    <citation type="submission" date="2021-01" db="EMBL/GenBank/DDBJ databases">
        <title>Fulvivirga kasyanovii gen. nov., sp nov., a novel member of the phylum Bacteroidetes isolated from seawater in a mussel farm.</title>
        <authorList>
            <person name="Zhao L.-H."/>
            <person name="Wang Z.-J."/>
        </authorList>
    </citation>
    <scope>NUCLEOTIDE SEQUENCE</scope>
    <source>
        <strain evidence="8">2943</strain>
    </source>
</reference>
<dbReference type="Pfam" id="PF08281">
    <property type="entry name" value="Sigma70_r4_2"/>
    <property type="match status" value="1"/>
</dbReference>
<dbReference type="InterPro" id="IPR039425">
    <property type="entry name" value="RNA_pol_sigma-70-like"/>
</dbReference>
<organism evidence="8 9">
    <name type="scientific">Fulvivirga sediminis</name>
    <dbReference type="NCBI Taxonomy" id="2803949"/>
    <lineage>
        <taxon>Bacteria</taxon>
        <taxon>Pseudomonadati</taxon>
        <taxon>Bacteroidota</taxon>
        <taxon>Cytophagia</taxon>
        <taxon>Cytophagales</taxon>
        <taxon>Fulvivirgaceae</taxon>
        <taxon>Fulvivirga</taxon>
    </lineage>
</organism>